<proteinExistence type="predicted"/>
<keyword evidence="4" id="KW-1185">Reference proteome</keyword>
<feature type="region of interest" description="Disordered" evidence="1">
    <location>
        <begin position="70"/>
        <end position="174"/>
    </location>
</feature>
<dbReference type="OrthoDB" id="214923at2157"/>
<dbReference type="AlphaFoldDB" id="A0A1N7F9B0"/>
<feature type="compositionally biased region" description="Acidic residues" evidence="1">
    <location>
        <begin position="141"/>
        <end position="174"/>
    </location>
</feature>
<accession>A0A1N7F9B0</accession>
<feature type="compositionally biased region" description="Acidic residues" evidence="1">
    <location>
        <begin position="121"/>
        <end position="134"/>
    </location>
</feature>
<keyword evidence="2" id="KW-0472">Membrane</keyword>
<keyword evidence="2" id="KW-1133">Transmembrane helix</keyword>
<name>A0A1N7F9B0_9EURY</name>
<dbReference type="RefSeq" id="WP_076609046.1">
    <property type="nucleotide sequence ID" value="NZ_FTNR01000006.1"/>
</dbReference>
<keyword evidence="2" id="KW-0812">Transmembrane</keyword>
<evidence type="ECO:0000313" key="3">
    <source>
        <dbReference type="EMBL" id="SIR96941.1"/>
    </source>
</evidence>
<evidence type="ECO:0000256" key="1">
    <source>
        <dbReference type="SAM" id="MobiDB-lite"/>
    </source>
</evidence>
<dbReference type="EMBL" id="FTNR01000006">
    <property type="protein sequence ID" value="SIR96941.1"/>
    <property type="molecule type" value="Genomic_DNA"/>
</dbReference>
<gene>
    <name evidence="3" type="ORF">SAMN05421752_106104</name>
</gene>
<sequence>MGSTMVTRSEWLHGFWAYYRRYTDTTVHTASTAALAIFGLLVFVDPWFVAVAIGCYVLPPVVLYTLSDESASDAGEGDVPEESPSTHADRTVDPVTTESETGGSSGTDVLGPTMDRPTGDGDTDSDSDGGDADFDGVGTDTDADADGTDTDFDRDDGDTDSDSDDGDTDSDTDG</sequence>
<evidence type="ECO:0000256" key="2">
    <source>
        <dbReference type="SAM" id="Phobius"/>
    </source>
</evidence>
<reference evidence="4" key="1">
    <citation type="submission" date="2017-01" db="EMBL/GenBank/DDBJ databases">
        <authorList>
            <person name="Varghese N."/>
            <person name="Submissions S."/>
        </authorList>
    </citation>
    <scope>NUCLEOTIDE SEQUENCE [LARGE SCALE GENOMIC DNA]</scope>
    <source>
        <strain evidence="4">type strain: HArc-</strain>
    </source>
</reference>
<organism evidence="3 4">
    <name type="scientific">Natronorubrum thiooxidans</name>
    <dbReference type="NCBI Taxonomy" id="308853"/>
    <lineage>
        <taxon>Archaea</taxon>
        <taxon>Methanobacteriati</taxon>
        <taxon>Methanobacteriota</taxon>
        <taxon>Stenosarchaea group</taxon>
        <taxon>Halobacteria</taxon>
        <taxon>Halobacteriales</taxon>
        <taxon>Natrialbaceae</taxon>
        <taxon>Natronorubrum</taxon>
    </lineage>
</organism>
<evidence type="ECO:0000313" key="4">
    <source>
        <dbReference type="Proteomes" id="UP000185936"/>
    </source>
</evidence>
<dbReference type="Proteomes" id="UP000185936">
    <property type="component" value="Unassembled WGS sequence"/>
</dbReference>
<feature type="transmembrane region" description="Helical" evidence="2">
    <location>
        <begin position="33"/>
        <end position="58"/>
    </location>
</feature>
<protein>
    <submittedName>
        <fullName evidence="3">Uncharacterized protein</fullName>
    </submittedName>
</protein>